<dbReference type="KEGG" id="llu:AKJ09_09942"/>
<dbReference type="Pfam" id="PF13409">
    <property type="entry name" value="GST_N_2"/>
    <property type="match status" value="1"/>
</dbReference>
<dbReference type="PATRIC" id="fig|1391654.3.peg.10073"/>
<dbReference type="CDD" id="cd00570">
    <property type="entry name" value="GST_N_family"/>
    <property type="match status" value="1"/>
</dbReference>
<dbReference type="Gene3D" id="3.40.30.10">
    <property type="entry name" value="Glutaredoxin"/>
    <property type="match status" value="1"/>
</dbReference>
<dbReference type="Proteomes" id="UP000064967">
    <property type="component" value="Chromosome"/>
</dbReference>
<gene>
    <name evidence="2" type="ORF">AKJ09_09942</name>
</gene>
<dbReference type="AlphaFoldDB" id="A0A0K1QC10"/>
<dbReference type="EMBL" id="CP012333">
    <property type="protein sequence ID" value="AKV03279.1"/>
    <property type="molecule type" value="Genomic_DNA"/>
</dbReference>
<dbReference type="Gene3D" id="1.20.1050.10">
    <property type="match status" value="1"/>
</dbReference>
<dbReference type="InterPro" id="IPR036249">
    <property type="entry name" value="Thioredoxin-like_sf"/>
</dbReference>
<dbReference type="RefSeq" id="WP_146654073.1">
    <property type="nucleotide sequence ID" value="NZ_CP012333.1"/>
</dbReference>
<feature type="domain" description="GST N-terminal" evidence="1">
    <location>
        <begin position="13"/>
        <end position="81"/>
    </location>
</feature>
<evidence type="ECO:0000313" key="2">
    <source>
        <dbReference type="EMBL" id="AKV03279.1"/>
    </source>
</evidence>
<sequence length="252" mass="28379">MTTSGLILVGEGFSPWTEKARWALDHHRIPYRYEEYTPLLSEPWLRLRARRTRGAISVPYLLGPGGFSLGDSFAIAQEADRRGREECLVPLDLMPDITAWNERAERLMRAGRSRILEQTEQRKDVQLESLPQELPRGIRRVLTPTVRVGTAYLRKKYAVRVVPDEELEVELAAVRAAIAGDPSRALLGRFTLADIAMASALQAVRPHATQPVGLLSAQRAAWERRELAARWEDVLAWRDAMVTKRPSPVAAP</sequence>
<dbReference type="SUPFAM" id="SSF52833">
    <property type="entry name" value="Thioredoxin-like"/>
    <property type="match status" value="1"/>
</dbReference>
<reference evidence="2 3" key="1">
    <citation type="submission" date="2015-08" db="EMBL/GenBank/DDBJ databases">
        <authorList>
            <person name="Babu N.S."/>
            <person name="Beckwith C.J."/>
            <person name="Beseler K.G."/>
            <person name="Brison A."/>
            <person name="Carone J.V."/>
            <person name="Caskin T.P."/>
            <person name="Diamond M."/>
            <person name="Durham M.E."/>
            <person name="Foxe J.M."/>
            <person name="Go M."/>
            <person name="Henderson B.A."/>
            <person name="Jones I.B."/>
            <person name="McGettigan J.A."/>
            <person name="Micheletti S.J."/>
            <person name="Nasrallah M.E."/>
            <person name="Ortiz D."/>
            <person name="Piller C.R."/>
            <person name="Privatt S.R."/>
            <person name="Schneider S.L."/>
            <person name="Sharp S."/>
            <person name="Smith T.C."/>
            <person name="Stanton J.D."/>
            <person name="Ullery H.E."/>
            <person name="Wilson R.J."/>
            <person name="Serrano M.G."/>
            <person name="Buck G."/>
            <person name="Lee V."/>
            <person name="Wang Y."/>
            <person name="Carvalho R."/>
            <person name="Voegtly L."/>
            <person name="Shi R."/>
            <person name="Duckworth R."/>
            <person name="Johnson A."/>
            <person name="Loviza R."/>
            <person name="Walstead R."/>
            <person name="Shah Z."/>
            <person name="Kiflezghi M."/>
            <person name="Wade K."/>
            <person name="Ball S.L."/>
            <person name="Bradley K.W."/>
            <person name="Asai D.J."/>
            <person name="Bowman C.A."/>
            <person name="Russell D.A."/>
            <person name="Pope W.H."/>
            <person name="Jacobs-Sera D."/>
            <person name="Hendrix R.W."/>
            <person name="Hatfull G.F."/>
        </authorList>
    </citation>
    <scope>NUCLEOTIDE SEQUENCE [LARGE SCALE GENOMIC DNA]</scope>
    <source>
        <strain evidence="2 3">DSM 27648</strain>
    </source>
</reference>
<protein>
    <recommendedName>
        <fullName evidence="1">GST N-terminal domain-containing protein</fullName>
    </recommendedName>
</protein>
<dbReference type="InterPro" id="IPR004045">
    <property type="entry name" value="Glutathione_S-Trfase_N"/>
</dbReference>
<dbReference type="STRING" id="1391654.AKJ09_09942"/>
<proteinExistence type="predicted"/>
<dbReference type="OrthoDB" id="5495597at2"/>
<keyword evidence="3" id="KW-1185">Reference proteome</keyword>
<organism evidence="2 3">
    <name type="scientific">Labilithrix luteola</name>
    <dbReference type="NCBI Taxonomy" id="1391654"/>
    <lineage>
        <taxon>Bacteria</taxon>
        <taxon>Pseudomonadati</taxon>
        <taxon>Myxococcota</taxon>
        <taxon>Polyangia</taxon>
        <taxon>Polyangiales</taxon>
        <taxon>Labilitrichaceae</taxon>
        <taxon>Labilithrix</taxon>
    </lineage>
</organism>
<accession>A0A0K1QC10</accession>
<evidence type="ECO:0000313" key="3">
    <source>
        <dbReference type="Proteomes" id="UP000064967"/>
    </source>
</evidence>
<evidence type="ECO:0000259" key="1">
    <source>
        <dbReference type="Pfam" id="PF13409"/>
    </source>
</evidence>
<name>A0A0K1QC10_9BACT</name>